<keyword evidence="4" id="KW-1185">Reference proteome</keyword>
<dbReference type="PANTHER" id="PTHR30466">
    <property type="entry name" value="FLAVIN REDUCTASE"/>
    <property type="match status" value="1"/>
</dbReference>
<dbReference type="InterPro" id="IPR012349">
    <property type="entry name" value="Split_barrel_FMN-bd"/>
</dbReference>
<sequence length="158" mass="17379">MDDRTFRTAMGKFVTGVTVITTQLNNEVYGMTANAFMSVSIDPKLVLISIDENANMNQYVDEAGQFAISILNEDQQDMSAYFAGQVKEQRNINFNWFNDMPAIEGAIVNLTCDVHDSVVAGDHTLYIGAVTDVFVTDGEPLAFFSGKYKQVNGTANVN</sequence>
<proteinExistence type="predicted"/>
<dbReference type="STRING" id="553311.SAMN05216231_1015"/>
<dbReference type="EMBL" id="FNKD01000001">
    <property type="protein sequence ID" value="SDQ22193.1"/>
    <property type="molecule type" value="Genomic_DNA"/>
</dbReference>
<dbReference type="Gene3D" id="2.30.110.10">
    <property type="entry name" value="Electron Transport, Fmn-binding Protein, Chain A"/>
    <property type="match status" value="1"/>
</dbReference>
<dbReference type="InterPro" id="IPR002563">
    <property type="entry name" value="Flavin_Rdtase-like_dom"/>
</dbReference>
<keyword evidence="1" id="KW-0560">Oxidoreductase</keyword>
<evidence type="ECO:0000313" key="3">
    <source>
        <dbReference type="EMBL" id="SDQ22193.1"/>
    </source>
</evidence>
<evidence type="ECO:0000313" key="4">
    <source>
        <dbReference type="Proteomes" id="UP000199444"/>
    </source>
</evidence>
<dbReference type="GO" id="GO:0042602">
    <property type="term" value="F:riboflavin reductase (NADPH) activity"/>
    <property type="evidence" value="ECO:0007669"/>
    <property type="project" value="TreeGrafter"/>
</dbReference>
<name>A0A1H0Z463_9BACI</name>
<dbReference type="InterPro" id="IPR050268">
    <property type="entry name" value="NADH-dep_flavin_reductase"/>
</dbReference>
<protein>
    <submittedName>
        <fullName evidence="3">NADH-FMN oxidoreductase RutF, flavin reductase (DIM6/NTAB) family</fullName>
    </submittedName>
</protein>
<dbReference type="AlphaFoldDB" id="A0A1H0Z463"/>
<dbReference type="SMART" id="SM00903">
    <property type="entry name" value="Flavin_Reduct"/>
    <property type="match status" value="1"/>
</dbReference>
<accession>A0A1H0Z463</accession>
<dbReference type="GO" id="GO:0010181">
    <property type="term" value="F:FMN binding"/>
    <property type="evidence" value="ECO:0007669"/>
    <property type="project" value="InterPro"/>
</dbReference>
<dbReference type="RefSeq" id="WP_092491848.1">
    <property type="nucleotide sequence ID" value="NZ_FNKD01000001.1"/>
</dbReference>
<dbReference type="Proteomes" id="UP000199444">
    <property type="component" value="Unassembled WGS sequence"/>
</dbReference>
<dbReference type="PANTHER" id="PTHR30466:SF1">
    <property type="entry name" value="FMN REDUCTASE (NADH) RUTF"/>
    <property type="match status" value="1"/>
</dbReference>
<gene>
    <name evidence="3" type="ORF">SAMN05216231_1015</name>
</gene>
<feature type="domain" description="Flavin reductase like" evidence="2">
    <location>
        <begin position="10"/>
        <end position="150"/>
    </location>
</feature>
<dbReference type="GO" id="GO:0006208">
    <property type="term" value="P:pyrimidine nucleobase catabolic process"/>
    <property type="evidence" value="ECO:0007669"/>
    <property type="project" value="TreeGrafter"/>
</dbReference>
<organism evidence="3 4">
    <name type="scientific">Virgibacillus salinus</name>
    <dbReference type="NCBI Taxonomy" id="553311"/>
    <lineage>
        <taxon>Bacteria</taxon>
        <taxon>Bacillati</taxon>
        <taxon>Bacillota</taxon>
        <taxon>Bacilli</taxon>
        <taxon>Bacillales</taxon>
        <taxon>Bacillaceae</taxon>
        <taxon>Virgibacillus</taxon>
    </lineage>
</organism>
<dbReference type="Pfam" id="PF01613">
    <property type="entry name" value="Flavin_Reduct"/>
    <property type="match status" value="1"/>
</dbReference>
<dbReference type="SUPFAM" id="SSF50475">
    <property type="entry name" value="FMN-binding split barrel"/>
    <property type="match status" value="1"/>
</dbReference>
<reference evidence="3 4" key="1">
    <citation type="submission" date="2016-10" db="EMBL/GenBank/DDBJ databases">
        <authorList>
            <person name="de Groot N.N."/>
        </authorList>
    </citation>
    <scope>NUCLEOTIDE SEQUENCE [LARGE SCALE GENOMIC DNA]</scope>
    <source>
        <strain evidence="3 4">CGMCC 1.10449</strain>
    </source>
</reference>
<evidence type="ECO:0000259" key="2">
    <source>
        <dbReference type="SMART" id="SM00903"/>
    </source>
</evidence>
<evidence type="ECO:0000256" key="1">
    <source>
        <dbReference type="ARBA" id="ARBA00023002"/>
    </source>
</evidence>